<evidence type="ECO:0000313" key="1">
    <source>
        <dbReference type="EMBL" id="WDE11159.1"/>
    </source>
</evidence>
<name>A0ABY7VC34_9GAMM</name>
<evidence type="ECO:0000313" key="2">
    <source>
        <dbReference type="Proteomes" id="UP001215231"/>
    </source>
</evidence>
<organism evidence="1 2">
    <name type="scientific">Thalassomonas haliotis</name>
    <dbReference type="NCBI Taxonomy" id="485448"/>
    <lineage>
        <taxon>Bacteria</taxon>
        <taxon>Pseudomonadati</taxon>
        <taxon>Pseudomonadota</taxon>
        <taxon>Gammaproteobacteria</taxon>
        <taxon>Alteromonadales</taxon>
        <taxon>Colwelliaceae</taxon>
        <taxon>Thalassomonas</taxon>
    </lineage>
</organism>
<protein>
    <submittedName>
        <fullName evidence="1">Phage tail protein</fullName>
    </submittedName>
</protein>
<reference evidence="1 2" key="1">
    <citation type="journal article" date="2022" name="Mar. Drugs">
        <title>Bioassay-Guided Fractionation Leads to the Detection of Cholic Acid Generated by the Rare Thalassomonas sp.</title>
        <authorList>
            <person name="Pheiffer F."/>
            <person name="Schneider Y.K."/>
            <person name="Hansen E.H."/>
            <person name="Andersen J.H."/>
            <person name="Isaksson J."/>
            <person name="Busche T."/>
            <person name="R C."/>
            <person name="Kalinowski J."/>
            <person name="Zyl L.V."/>
            <person name="Trindade M."/>
        </authorList>
    </citation>
    <scope>NUCLEOTIDE SEQUENCE [LARGE SCALE GENOMIC DNA]</scope>
    <source>
        <strain evidence="1 2">A5K-61T</strain>
    </source>
</reference>
<dbReference type="RefSeq" id="WP_274051294.1">
    <property type="nucleotide sequence ID" value="NZ_CP059693.1"/>
</dbReference>
<dbReference type="Pfam" id="PF09684">
    <property type="entry name" value="Tail_P2_I"/>
    <property type="match status" value="1"/>
</dbReference>
<sequence>MSLLPPNASELQRHLAELNQFKPEFELALKQIRELKNTPSDELLHWLVWEYGLEAILPYSSDMRQMLTTGLNWQRIRGTPGALKMALLWLGIVSPDIEHEEPGRHFYEYQIDPGKVPGDEDITRIINLARMSAPVRSRLARIFHDYDVRKLKLSEQHVSEFGHLLSDYSGIAVEGGETKLSFSRKHSCAVSATEYQQVSARKSLRTDEIRYIKEPILGEMTLSERYDHGVSSLRASVRQLTSGLSYAASGWLGKWTATPWSKTNFAFIGVNHTSVLGAALESSQTSTVQVMAEFTGKPAQ</sequence>
<gene>
    <name evidence="1" type="ORF">H3N35_23455</name>
</gene>
<keyword evidence="2" id="KW-1185">Reference proteome</keyword>
<dbReference type="EMBL" id="CP059693">
    <property type="protein sequence ID" value="WDE11159.1"/>
    <property type="molecule type" value="Genomic_DNA"/>
</dbReference>
<dbReference type="InterPro" id="IPR006521">
    <property type="entry name" value="Tail_protein_I"/>
</dbReference>
<dbReference type="Proteomes" id="UP001215231">
    <property type="component" value="Chromosome"/>
</dbReference>
<proteinExistence type="predicted"/>
<accession>A0ABY7VC34</accession>